<proteinExistence type="inferred from homology"/>
<sequence>MHNDMDETMYFNKSSSSEMTPRDILRTVYRALEEKGYEPMNQIVGYLLSGDPAYITSYQNARALIKQIDRDEFIEEMLAEYIGLSQRRR</sequence>
<dbReference type="InterPro" id="IPR009309">
    <property type="entry name" value="IreB"/>
</dbReference>
<dbReference type="PIRSF" id="PIRSF037258">
    <property type="entry name" value="DUF965_bac"/>
    <property type="match status" value="1"/>
</dbReference>
<reference evidence="3 4" key="1">
    <citation type="submission" date="2016-10" db="EMBL/GenBank/DDBJ databases">
        <authorList>
            <person name="de Groot N.N."/>
        </authorList>
    </citation>
    <scope>NUCLEOTIDE SEQUENCE [LARGE SCALE GENOMIC DNA]</scope>
    <source>
        <strain evidence="3 4">DSM 20475</strain>
    </source>
</reference>
<evidence type="ECO:0000256" key="1">
    <source>
        <dbReference type="ARBA" id="ARBA00010888"/>
    </source>
</evidence>
<dbReference type="STRING" id="2741.SAMN04489866_11210"/>
<evidence type="ECO:0000313" key="3">
    <source>
        <dbReference type="EMBL" id="SDD98238.1"/>
    </source>
</evidence>
<gene>
    <name evidence="3" type="ORF">SAMN04489866_11210</name>
</gene>
<dbReference type="HAMAP" id="MF_01507">
    <property type="entry name" value="UPF0297"/>
    <property type="match status" value="1"/>
</dbReference>
<dbReference type="NCBIfam" id="NF003997">
    <property type="entry name" value="PRK05473.1"/>
    <property type="match status" value="1"/>
</dbReference>
<dbReference type="PANTHER" id="PTHR40067">
    <property type="entry name" value="UPF0297 PROTEIN YRZL"/>
    <property type="match status" value="1"/>
</dbReference>
<dbReference type="PANTHER" id="PTHR40067:SF1">
    <property type="entry name" value="UPF0297 PROTEIN YRZL"/>
    <property type="match status" value="1"/>
</dbReference>
<protein>
    <recommendedName>
        <fullName evidence="2">UPF0297 protein SAMN04489866_11210</fullName>
    </recommendedName>
</protein>
<accession>A0A1G6Z6H6</accession>
<keyword evidence="4" id="KW-1185">Reference proteome</keyword>
<comment type="similarity">
    <text evidence="1 2">Belongs to the UPF0297 family.</text>
</comment>
<dbReference type="Pfam" id="PF06135">
    <property type="entry name" value="IreB"/>
    <property type="match status" value="1"/>
</dbReference>
<dbReference type="AlphaFoldDB" id="A0A1G6Z6H6"/>
<name>A0A1G6Z6H6_PEPNI</name>
<evidence type="ECO:0000313" key="4">
    <source>
        <dbReference type="Proteomes" id="UP000198995"/>
    </source>
</evidence>
<dbReference type="OrthoDB" id="9796303at2"/>
<organism evidence="3 4">
    <name type="scientific">Peptococcus niger</name>
    <dbReference type="NCBI Taxonomy" id="2741"/>
    <lineage>
        <taxon>Bacteria</taxon>
        <taxon>Bacillati</taxon>
        <taxon>Bacillota</taxon>
        <taxon>Clostridia</taxon>
        <taxon>Eubacteriales</taxon>
        <taxon>Peptococcaceae</taxon>
        <taxon>Peptococcus</taxon>
    </lineage>
</organism>
<dbReference type="EMBL" id="FNAF01000012">
    <property type="protein sequence ID" value="SDD98238.1"/>
    <property type="molecule type" value="Genomic_DNA"/>
</dbReference>
<evidence type="ECO:0000256" key="2">
    <source>
        <dbReference type="HAMAP-Rule" id="MF_01507"/>
    </source>
</evidence>
<dbReference type="Proteomes" id="UP000198995">
    <property type="component" value="Unassembled WGS sequence"/>
</dbReference>